<dbReference type="Pfam" id="PF15410">
    <property type="entry name" value="PH_9"/>
    <property type="match status" value="1"/>
</dbReference>
<protein>
    <submittedName>
        <fullName evidence="1">PH and SEC7 domain-containing protein</fullName>
    </submittedName>
</protein>
<dbReference type="SMART" id="SM00222">
    <property type="entry name" value="Sec7"/>
    <property type="match status" value="1"/>
</dbReference>
<dbReference type="InterPro" id="IPR041681">
    <property type="entry name" value="PH_9"/>
</dbReference>
<evidence type="ECO:0000313" key="1">
    <source>
        <dbReference type="EMBL" id="KZS17971.1"/>
    </source>
</evidence>
<dbReference type="PROSITE" id="PS50190">
    <property type="entry name" value="SEC7"/>
    <property type="match status" value="1"/>
</dbReference>
<keyword evidence="2" id="KW-1185">Reference proteome</keyword>
<proteinExistence type="predicted"/>
<dbReference type="Proteomes" id="UP000076858">
    <property type="component" value="Unassembled WGS sequence"/>
</dbReference>
<dbReference type="PANTHER" id="PTHR10663:SF376">
    <property type="entry name" value="PH AND SEC7 DOMAIN-CONTAINING PROTEIN"/>
    <property type="match status" value="1"/>
</dbReference>
<dbReference type="OrthoDB" id="2157641at2759"/>
<dbReference type="Gene3D" id="2.30.29.30">
    <property type="entry name" value="Pleckstrin-homology domain (PH domain)/Phosphotyrosine-binding domain (PTB)"/>
    <property type="match status" value="1"/>
</dbReference>
<dbReference type="SUPFAM" id="SSF48425">
    <property type="entry name" value="Sec7 domain"/>
    <property type="match status" value="1"/>
</dbReference>
<dbReference type="GO" id="GO:0032012">
    <property type="term" value="P:regulation of ARF protein signal transduction"/>
    <property type="evidence" value="ECO:0007669"/>
    <property type="project" value="InterPro"/>
</dbReference>
<dbReference type="PANTHER" id="PTHR10663">
    <property type="entry name" value="GUANYL-NUCLEOTIDE EXCHANGE FACTOR"/>
    <property type="match status" value="1"/>
</dbReference>
<dbReference type="InterPro" id="IPR023394">
    <property type="entry name" value="Sec7_C_sf"/>
</dbReference>
<dbReference type="GO" id="GO:0005085">
    <property type="term" value="F:guanyl-nucleotide exchange factor activity"/>
    <property type="evidence" value="ECO:0007669"/>
    <property type="project" value="InterPro"/>
</dbReference>
<dbReference type="STRING" id="35525.A0A0P6A5G2"/>
<dbReference type="Gene3D" id="1.10.1000.11">
    <property type="entry name" value="Arf Nucleotide-binding Site Opener,domain 2"/>
    <property type="match status" value="1"/>
</dbReference>
<dbReference type="CDD" id="cd13295">
    <property type="entry name" value="PH_EFA6"/>
    <property type="match status" value="1"/>
</dbReference>
<dbReference type="InterPro" id="IPR000904">
    <property type="entry name" value="Sec7_dom"/>
</dbReference>
<accession>A0A0P6A5G2</accession>
<name>A0A0P6A5G2_9CRUS</name>
<evidence type="ECO:0000313" key="2">
    <source>
        <dbReference type="Proteomes" id="UP000076858"/>
    </source>
</evidence>
<organism evidence="1 2">
    <name type="scientific">Daphnia magna</name>
    <dbReference type="NCBI Taxonomy" id="35525"/>
    <lineage>
        <taxon>Eukaryota</taxon>
        <taxon>Metazoa</taxon>
        <taxon>Ecdysozoa</taxon>
        <taxon>Arthropoda</taxon>
        <taxon>Crustacea</taxon>
        <taxon>Branchiopoda</taxon>
        <taxon>Diplostraca</taxon>
        <taxon>Cladocera</taxon>
        <taxon>Anomopoda</taxon>
        <taxon>Daphniidae</taxon>
        <taxon>Daphnia</taxon>
    </lineage>
</organism>
<gene>
    <name evidence="1" type="ORF">APZ42_015942</name>
</gene>
<dbReference type="SUPFAM" id="SSF50729">
    <property type="entry name" value="PH domain-like"/>
    <property type="match status" value="1"/>
</dbReference>
<dbReference type="EMBL" id="LRGB01000568">
    <property type="protein sequence ID" value="KZS17971.1"/>
    <property type="molecule type" value="Genomic_DNA"/>
</dbReference>
<dbReference type="AlphaFoldDB" id="A0A0P6A5G2"/>
<comment type="caution">
    <text evidence="1">The sequence shown here is derived from an EMBL/GenBank/DDBJ whole genome shotgun (WGS) entry which is preliminary data.</text>
</comment>
<sequence>MLSMETALPSPNPSIDVDKPRAPRFEAYVMTGDAILNLSRTTHSPEYALPVHSKRRSVQQQPSSSVPTSPSEQALHPTKPWEPETPAKTPVSTATVRSSKSEEALVIHMEEEKSKKNAEERTSSQSSLGEGITETERIVWTYNAPLSSMTEKELRRYEADQFWLSTRTESSSKQTKQIIKVEETKEVKEEHITLYSCEVADTRLGCDTQNGPTVASKAIIQEPMKLEQLEVESNGEIQKDDDIPANSSVRPPLARTPTDEESDADSLQSVHYSPKGVDMPSAIRLAKRLYSLDGFQKSDVSRHLSKNNDFNRTVAEEYLKHFDFEGTTLDVALRRFLQAFQLTGESSERDRVLVHFSRRYLQSNPDSFSSQDGVHILTCALLLLNSDLHGKHQGMKRMTCAQFIKRLSGLNDGGNFPVDLLRRLYTAIKDQPLEWASDSPQGPSPGDLEPLEIIPSPAAKELSVNPYLDIPNPTQSQEFKKGYIMRKCCMEPNGKRTPLGKRSWRMYFAVLKDLVLYLYKDEATCKGEHPPKSSTMRSKKAVPDAGPAALLRVHHSLAASAPDYTKKKNVFRLFTADRAQYLIQASDTKEWRCWMDALNTAASLLSSPPLAAPCGSQQRFQRPLLPASLTKMSAREQLSDHEERVAQLEQDLHEHRANPPSSKAKSVHVNCYREKDAYLHFEKTRYEAYIAVCGGLQAALAGSTVSRDISLLELDESPCSDSGTTSPDLKLNDQEFSAHL</sequence>
<dbReference type="InterPro" id="IPR001849">
    <property type="entry name" value="PH_domain"/>
</dbReference>
<dbReference type="InterPro" id="IPR011993">
    <property type="entry name" value="PH-like_dom_sf"/>
</dbReference>
<reference evidence="1 2" key="1">
    <citation type="submission" date="2016-03" db="EMBL/GenBank/DDBJ databases">
        <title>EvidentialGene: Evidence-directed Construction of Genes on Genomes.</title>
        <authorList>
            <person name="Gilbert D.G."/>
            <person name="Choi J.-H."/>
            <person name="Mockaitis K."/>
            <person name="Colbourne J."/>
            <person name="Pfrender M."/>
        </authorList>
    </citation>
    <scope>NUCLEOTIDE SEQUENCE [LARGE SCALE GENOMIC DNA]</scope>
    <source>
        <strain evidence="1 2">Xinb3</strain>
        <tissue evidence="1">Complete organism</tissue>
    </source>
</reference>
<dbReference type="Pfam" id="PF01369">
    <property type="entry name" value="Sec7"/>
    <property type="match status" value="1"/>
</dbReference>
<dbReference type="CDD" id="cd00171">
    <property type="entry name" value="Sec7"/>
    <property type="match status" value="1"/>
</dbReference>
<dbReference type="SMART" id="SM00233">
    <property type="entry name" value="PH"/>
    <property type="match status" value="1"/>
</dbReference>
<dbReference type="PROSITE" id="PS50003">
    <property type="entry name" value="PH_DOMAIN"/>
    <property type="match status" value="1"/>
</dbReference>
<dbReference type="InterPro" id="IPR035999">
    <property type="entry name" value="Sec7_dom_sf"/>
</dbReference>